<accession>A0ABZ2NDC4</accession>
<reference evidence="1 2" key="1">
    <citation type="submission" date="2024-02" db="EMBL/GenBank/DDBJ databases">
        <title>Seven novel Bacillus-like species.</title>
        <authorList>
            <person name="Liu G."/>
        </authorList>
    </citation>
    <scope>NUCLEOTIDE SEQUENCE [LARGE SCALE GENOMIC DNA]</scope>
    <source>
        <strain evidence="1 2">FJAT-52054</strain>
    </source>
</reference>
<evidence type="ECO:0000313" key="2">
    <source>
        <dbReference type="Proteomes" id="UP001377337"/>
    </source>
</evidence>
<dbReference type="RefSeq" id="WP_035403985.1">
    <property type="nucleotide sequence ID" value="NZ_CP147407.1"/>
</dbReference>
<name>A0ABZ2NDC4_9BACI</name>
<keyword evidence="2" id="KW-1185">Reference proteome</keyword>
<proteinExistence type="predicted"/>
<evidence type="ECO:0000313" key="1">
    <source>
        <dbReference type="EMBL" id="WXB95539.1"/>
    </source>
</evidence>
<dbReference type="Proteomes" id="UP001377337">
    <property type="component" value="Chromosome"/>
</dbReference>
<gene>
    <name evidence="1" type="ORF">WCV65_13310</name>
</gene>
<dbReference type="EMBL" id="CP147407">
    <property type="protein sequence ID" value="WXB95539.1"/>
    <property type="molecule type" value="Genomic_DNA"/>
</dbReference>
<sequence length="67" mass="7673">MFKKVCPRCAKSSYSSYNGGEWICPVCSNDLTFQRSLFEHAQMKITPIKSKYSEKGYDPKPIISLYA</sequence>
<organism evidence="1 2">
    <name type="scientific">Metabacillus sediminis</name>
    <dbReference type="NCBI Taxonomy" id="3117746"/>
    <lineage>
        <taxon>Bacteria</taxon>
        <taxon>Bacillati</taxon>
        <taxon>Bacillota</taxon>
        <taxon>Bacilli</taxon>
        <taxon>Bacillales</taxon>
        <taxon>Bacillaceae</taxon>
        <taxon>Metabacillus</taxon>
    </lineage>
</organism>
<protein>
    <submittedName>
        <fullName evidence="1">Uncharacterized protein</fullName>
    </submittedName>
</protein>